<dbReference type="STRING" id="2177.BHR79_00390"/>
<dbReference type="Proteomes" id="UP000267921">
    <property type="component" value="Unassembled WGS sequence"/>
</dbReference>
<gene>
    <name evidence="1" type="ORF">BHR79_00390</name>
    <name evidence="2" type="ORF">EFE40_02415</name>
    <name evidence="3" type="ORF">SAMN04515625_1702</name>
</gene>
<name>A0A1L3PZN3_9EURY</name>
<dbReference type="EMBL" id="FNMU01000005">
    <property type="protein sequence ID" value="SDW83517.1"/>
    <property type="molecule type" value="Genomic_DNA"/>
</dbReference>
<proteinExistence type="predicted"/>
<evidence type="ECO:0000313" key="5">
    <source>
        <dbReference type="Proteomes" id="UP000198669"/>
    </source>
</evidence>
<dbReference type="RefSeq" id="WP_072560232.1">
    <property type="nucleotide sequence ID" value="NZ_CP017921.1"/>
</dbReference>
<dbReference type="EMBL" id="CP017921">
    <property type="protein sequence ID" value="APH38086.1"/>
    <property type="molecule type" value="Genomic_DNA"/>
</dbReference>
<dbReference type="GeneID" id="30582163"/>
<organism evidence="1 4">
    <name type="scientific">Methanohalophilus halophilus</name>
    <dbReference type="NCBI Taxonomy" id="2177"/>
    <lineage>
        <taxon>Archaea</taxon>
        <taxon>Methanobacteriati</taxon>
        <taxon>Methanobacteriota</taxon>
        <taxon>Stenosarchaea group</taxon>
        <taxon>Methanomicrobia</taxon>
        <taxon>Methanosarcinales</taxon>
        <taxon>Methanosarcinaceae</taxon>
        <taxon>Methanohalophilus</taxon>
    </lineage>
</organism>
<protein>
    <submittedName>
        <fullName evidence="1">Uncharacterized protein</fullName>
    </submittedName>
</protein>
<dbReference type="Proteomes" id="UP000198669">
    <property type="component" value="Unassembled WGS sequence"/>
</dbReference>
<sequence>MNVKNNRILIVSIVVFVIFALFLAFVDAGASNSNTGVDQKISGYSFSQPNSSAVAPTGVVYLDLKDENGFSVILEDEIADLLEEKGFKVETVSMQPVIYDSTALAVVVNEPDIFYNPFYSTATMDVEFVYSHTGNMEYLDMLIDDFDKPVVFSSMDGYQLLRHGQLTINDTTKGLVTYPYYRRHLAENIAAGVVEKAFSDDL</sequence>
<dbReference type="OrthoDB" id="121721at2157"/>
<dbReference type="KEGG" id="mhaz:BHR79_00390"/>
<reference evidence="3 5" key="2">
    <citation type="submission" date="2016-10" db="EMBL/GenBank/DDBJ databases">
        <authorList>
            <person name="de Groot N.N."/>
        </authorList>
    </citation>
    <scope>NUCLEOTIDE SEQUENCE [LARGE SCALE GENOMIC DNA]</scope>
    <source>
        <strain evidence="3 5">Z-7982</strain>
    </source>
</reference>
<evidence type="ECO:0000313" key="2">
    <source>
        <dbReference type="EMBL" id="RNI11049.1"/>
    </source>
</evidence>
<dbReference type="Proteomes" id="UP000186879">
    <property type="component" value="Chromosome"/>
</dbReference>
<evidence type="ECO:0000313" key="1">
    <source>
        <dbReference type="EMBL" id="APH38086.1"/>
    </source>
</evidence>
<reference evidence="1 4" key="1">
    <citation type="submission" date="2016-10" db="EMBL/GenBank/DDBJ databases">
        <title>Methanohalophilus halophilus.</title>
        <authorList>
            <person name="L'haridon S."/>
        </authorList>
    </citation>
    <scope>NUCLEOTIDE SEQUENCE [LARGE SCALE GENOMIC DNA]</scope>
    <source>
        <strain evidence="1 4">Z-7982</strain>
    </source>
</reference>
<dbReference type="AlphaFoldDB" id="A0A1L3PZN3"/>
<dbReference type="EMBL" id="RJJG01000001">
    <property type="protein sequence ID" value="RNI11049.1"/>
    <property type="molecule type" value="Genomic_DNA"/>
</dbReference>
<evidence type="ECO:0000313" key="6">
    <source>
        <dbReference type="Proteomes" id="UP000267921"/>
    </source>
</evidence>
<evidence type="ECO:0000313" key="3">
    <source>
        <dbReference type="EMBL" id="SDW83517.1"/>
    </source>
</evidence>
<keyword evidence="4" id="KW-1185">Reference proteome</keyword>
<evidence type="ECO:0000313" key="4">
    <source>
        <dbReference type="Proteomes" id="UP000186879"/>
    </source>
</evidence>
<reference evidence="2 6" key="3">
    <citation type="submission" date="2018-10" db="EMBL/GenBank/DDBJ databases">
        <title>Cultivation of a novel Methanohalophilus strain from Kebrit Deep of the Red Sea and a genomic comparison of members of the genus Methanohalophilus.</title>
        <authorList>
            <person name="Guan Y."/>
            <person name="Ngugi D.K."/>
            <person name="Stingl U."/>
        </authorList>
    </citation>
    <scope>NUCLEOTIDE SEQUENCE [LARGE SCALE GENOMIC DNA]</scope>
    <source>
        <strain evidence="2 6">DSM 3094</strain>
    </source>
</reference>
<accession>A0A1L3PZN3</accession>